<keyword evidence="6" id="KW-0964">Secreted</keyword>
<evidence type="ECO:0000313" key="13">
    <source>
        <dbReference type="Proteomes" id="UP000606974"/>
    </source>
</evidence>
<dbReference type="Gene3D" id="3.20.20.300">
    <property type="entry name" value="Glycoside hydrolase, family 3, N-terminal domain"/>
    <property type="match status" value="1"/>
</dbReference>
<evidence type="ECO:0000256" key="5">
    <source>
        <dbReference type="ARBA" id="ARBA00012744"/>
    </source>
</evidence>
<keyword evidence="7" id="KW-0732">Signal</keyword>
<comment type="pathway">
    <text evidence="3">Glycan metabolism; cellulose degradation.</text>
</comment>
<dbReference type="InterPro" id="IPR036962">
    <property type="entry name" value="Glyco_hydro_3_N_sf"/>
</dbReference>
<dbReference type="EC" id="3.2.1.21" evidence="5"/>
<evidence type="ECO:0000256" key="9">
    <source>
        <dbReference type="ARBA" id="ARBA00023180"/>
    </source>
</evidence>
<reference evidence="12" key="1">
    <citation type="submission" date="2020-02" db="EMBL/GenBank/DDBJ databases">
        <authorList>
            <person name="Palmer J.M."/>
        </authorList>
    </citation>
    <scope>NUCLEOTIDE SEQUENCE</scope>
    <source>
        <strain evidence="12">EPUS1.4</strain>
        <tissue evidence="12">Thallus</tissue>
    </source>
</reference>
<comment type="catalytic activity">
    <reaction evidence="1">
        <text>Hydrolysis of terminal, non-reducing beta-D-glucosyl residues with release of beta-D-glucose.</text>
        <dbReference type="EC" id="3.2.1.21"/>
    </reaction>
</comment>
<evidence type="ECO:0000256" key="4">
    <source>
        <dbReference type="ARBA" id="ARBA00005336"/>
    </source>
</evidence>
<comment type="subcellular location">
    <subcellularLocation>
        <location evidence="2">Secreted</location>
    </subcellularLocation>
</comment>
<comment type="caution">
    <text evidence="12">The sequence shown here is derived from an EMBL/GenBank/DDBJ whole genome shotgun (WGS) entry which is preliminary data.</text>
</comment>
<dbReference type="Proteomes" id="UP000606974">
    <property type="component" value="Unassembled WGS sequence"/>
</dbReference>
<name>A0A8H7AR28_9EURO</name>
<dbReference type="PANTHER" id="PTHR42715">
    <property type="entry name" value="BETA-GLUCOSIDASE"/>
    <property type="match status" value="1"/>
</dbReference>
<dbReference type="EMBL" id="JAACFV010000015">
    <property type="protein sequence ID" value="KAF7511984.1"/>
    <property type="molecule type" value="Genomic_DNA"/>
</dbReference>
<evidence type="ECO:0000313" key="12">
    <source>
        <dbReference type="EMBL" id="KAF7511984.1"/>
    </source>
</evidence>
<organism evidence="12 13">
    <name type="scientific">Endocarpon pusillum</name>
    <dbReference type="NCBI Taxonomy" id="364733"/>
    <lineage>
        <taxon>Eukaryota</taxon>
        <taxon>Fungi</taxon>
        <taxon>Dikarya</taxon>
        <taxon>Ascomycota</taxon>
        <taxon>Pezizomycotina</taxon>
        <taxon>Eurotiomycetes</taxon>
        <taxon>Chaetothyriomycetidae</taxon>
        <taxon>Verrucariales</taxon>
        <taxon>Verrucariaceae</taxon>
        <taxon>Endocarpon</taxon>
    </lineage>
</organism>
<evidence type="ECO:0000256" key="11">
    <source>
        <dbReference type="ARBA" id="ARBA00024983"/>
    </source>
</evidence>
<keyword evidence="10" id="KW-0326">Glycosidase</keyword>
<dbReference type="PRINTS" id="PR00133">
    <property type="entry name" value="GLHYDRLASE3"/>
</dbReference>
<comment type="function">
    <text evidence="11">Beta-glucosidases are one of a number of cellulolytic enzymes involved in the degradation of cellulosic biomass. Catalyzes the last step releasing glucose from the inhibitory cellobiose.</text>
</comment>
<keyword evidence="13" id="KW-1185">Reference proteome</keyword>
<sequence>MLRVATSASPSYPLIGECCIFGFELHAAAFVELQLEVPVMAKGAHVILGPVPGPLGRVALGARNREDFSPDPYLSGGGMKETITGLQSVGLQACAKHFILNEQESQRNPSFPNGTMQYSDPLEATIRSVSGNADDRTTHELYLWPFADAVKVELARRLTP</sequence>
<dbReference type="AlphaFoldDB" id="A0A8H7AR28"/>
<dbReference type="SUPFAM" id="SSF51445">
    <property type="entry name" value="(Trans)glycosidases"/>
    <property type="match status" value="1"/>
</dbReference>
<dbReference type="OrthoDB" id="416222at2759"/>
<evidence type="ECO:0000256" key="2">
    <source>
        <dbReference type="ARBA" id="ARBA00004613"/>
    </source>
</evidence>
<evidence type="ECO:0000256" key="1">
    <source>
        <dbReference type="ARBA" id="ARBA00000448"/>
    </source>
</evidence>
<keyword evidence="8" id="KW-0378">Hydrolase</keyword>
<protein>
    <recommendedName>
        <fullName evidence="5">beta-glucosidase</fullName>
        <ecNumber evidence="5">3.2.1.21</ecNumber>
    </recommendedName>
</protein>
<dbReference type="InterPro" id="IPR017853">
    <property type="entry name" value="GH"/>
</dbReference>
<dbReference type="InterPro" id="IPR001764">
    <property type="entry name" value="Glyco_hydro_3_N"/>
</dbReference>
<evidence type="ECO:0000256" key="8">
    <source>
        <dbReference type="ARBA" id="ARBA00022801"/>
    </source>
</evidence>
<evidence type="ECO:0000256" key="6">
    <source>
        <dbReference type="ARBA" id="ARBA00022525"/>
    </source>
</evidence>
<evidence type="ECO:0000256" key="10">
    <source>
        <dbReference type="ARBA" id="ARBA00023295"/>
    </source>
</evidence>
<comment type="similarity">
    <text evidence="4">Belongs to the glycosyl hydrolase 3 family.</text>
</comment>
<accession>A0A8H7AR28</accession>
<dbReference type="GO" id="GO:0008422">
    <property type="term" value="F:beta-glucosidase activity"/>
    <property type="evidence" value="ECO:0007669"/>
    <property type="project" value="UniProtKB-EC"/>
</dbReference>
<dbReference type="GO" id="GO:0005576">
    <property type="term" value="C:extracellular region"/>
    <property type="evidence" value="ECO:0007669"/>
    <property type="project" value="UniProtKB-SubCell"/>
</dbReference>
<evidence type="ECO:0000256" key="7">
    <source>
        <dbReference type="ARBA" id="ARBA00022729"/>
    </source>
</evidence>
<dbReference type="GO" id="GO:0009251">
    <property type="term" value="P:glucan catabolic process"/>
    <property type="evidence" value="ECO:0007669"/>
    <property type="project" value="TreeGrafter"/>
</dbReference>
<keyword evidence="9" id="KW-0325">Glycoprotein</keyword>
<gene>
    <name evidence="12" type="ORF">GJ744_002697</name>
</gene>
<proteinExistence type="inferred from homology"/>
<evidence type="ECO:0000256" key="3">
    <source>
        <dbReference type="ARBA" id="ARBA00004987"/>
    </source>
</evidence>
<dbReference type="PANTHER" id="PTHR42715:SF12">
    <property type="entry name" value="BETA-GLUCOSIDASE G-RELATED"/>
    <property type="match status" value="1"/>
</dbReference>
<dbReference type="InterPro" id="IPR050288">
    <property type="entry name" value="Cellulose_deg_GH3"/>
</dbReference>